<dbReference type="KEGG" id="aprs:BI364_02620"/>
<organism evidence="2 3">
    <name type="scientific">Acidihalobacter yilgarnensis</name>
    <dbReference type="NCBI Taxonomy" id="2819280"/>
    <lineage>
        <taxon>Bacteria</taxon>
        <taxon>Pseudomonadati</taxon>
        <taxon>Pseudomonadota</taxon>
        <taxon>Gammaproteobacteria</taxon>
        <taxon>Chromatiales</taxon>
        <taxon>Ectothiorhodospiraceae</taxon>
        <taxon>Acidihalobacter</taxon>
    </lineage>
</organism>
<accession>A0A1D8ISJ2</accession>
<keyword evidence="3" id="KW-1185">Reference proteome</keyword>
<dbReference type="Proteomes" id="UP000095401">
    <property type="component" value="Chromosome"/>
</dbReference>
<dbReference type="PANTHER" id="PTHR37691:SF1">
    <property type="entry name" value="BLR3518 PROTEIN"/>
    <property type="match status" value="1"/>
</dbReference>
<feature type="signal peptide" evidence="1">
    <location>
        <begin position="1"/>
        <end position="25"/>
    </location>
</feature>
<dbReference type="EMBL" id="CP017415">
    <property type="protein sequence ID" value="AOU99488.1"/>
    <property type="molecule type" value="Genomic_DNA"/>
</dbReference>
<keyword evidence="1" id="KW-0732">Signal</keyword>
<name>A0A1D8ISJ2_9GAMM</name>
<dbReference type="InterPro" id="IPR027396">
    <property type="entry name" value="DsrEFH-like"/>
</dbReference>
<feature type="chain" id="PRO_5009108408" evidence="1">
    <location>
        <begin position="26"/>
        <end position="155"/>
    </location>
</feature>
<gene>
    <name evidence="2" type="ORF">BI364_02620</name>
</gene>
<dbReference type="SUPFAM" id="SSF75169">
    <property type="entry name" value="DsrEFH-like"/>
    <property type="match status" value="1"/>
</dbReference>
<sequence length="155" mass="16856">MSRFVSRALLALVSLGLLAAGPASAEMAMPPIDQKPFATHHIVLQISDPNPMKQTLVLNVAANLAKYYGPDKVDLEIVAFGPGLRLLLNDNVNRKRVEAMAKNYGIKFDACHNTLENFSKQLGYTPKLNPEAVLVPAGAARIVDLVQHGYILIKP</sequence>
<protein>
    <submittedName>
        <fullName evidence="2">Uncharacterized protein</fullName>
    </submittedName>
</protein>
<evidence type="ECO:0000313" key="2">
    <source>
        <dbReference type="EMBL" id="AOU99488.1"/>
    </source>
</evidence>
<dbReference type="Gene3D" id="3.40.1260.10">
    <property type="entry name" value="DsrEFH-like"/>
    <property type="match status" value="1"/>
</dbReference>
<proteinExistence type="predicted"/>
<dbReference type="AlphaFoldDB" id="A0A1D8ISJ2"/>
<reference evidence="3" key="1">
    <citation type="submission" date="2016-09" db="EMBL/GenBank/DDBJ databases">
        <title>Acidihalobacter prosperus F5.</title>
        <authorList>
            <person name="Khaleque H.N."/>
            <person name="Ramsay J.P."/>
            <person name="Kaksonen A.H."/>
            <person name="Boxall N.J."/>
            <person name="Watkin E.L.J."/>
        </authorList>
    </citation>
    <scope>NUCLEOTIDE SEQUENCE [LARGE SCALE GENOMIC DNA]</scope>
    <source>
        <strain evidence="3">F5</strain>
    </source>
</reference>
<dbReference type="PANTHER" id="PTHR37691">
    <property type="entry name" value="BLR3518 PROTEIN"/>
    <property type="match status" value="1"/>
</dbReference>
<evidence type="ECO:0000256" key="1">
    <source>
        <dbReference type="SAM" id="SignalP"/>
    </source>
</evidence>
<evidence type="ECO:0000313" key="3">
    <source>
        <dbReference type="Proteomes" id="UP000095401"/>
    </source>
</evidence>